<sequence>MTDTCSRCGTPRASITDPAQRLAWVSQTDNGTRTWLCPTCARAHVRDMESKLPIDYW</sequence>
<evidence type="ECO:0008006" key="3">
    <source>
        <dbReference type="Google" id="ProtNLM"/>
    </source>
</evidence>
<keyword evidence="2" id="KW-1185">Reference proteome</keyword>
<dbReference type="Proteomes" id="UP000239494">
    <property type="component" value="Unassembled WGS sequence"/>
</dbReference>
<organism evidence="1 2">
    <name type="scientific">Umezawaea tangerina</name>
    <dbReference type="NCBI Taxonomy" id="84725"/>
    <lineage>
        <taxon>Bacteria</taxon>
        <taxon>Bacillati</taxon>
        <taxon>Actinomycetota</taxon>
        <taxon>Actinomycetes</taxon>
        <taxon>Pseudonocardiales</taxon>
        <taxon>Pseudonocardiaceae</taxon>
        <taxon>Umezawaea</taxon>
    </lineage>
</organism>
<gene>
    <name evidence="1" type="ORF">CLV43_12621</name>
</gene>
<name>A0A2T0S6V4_9PSEU</name>
<proteinExistence type="predicted"/>
<dbReference type="RefSeq" id="WP_170156311.1">
    <property type="nucleotide sequence ID" value="NZ_PVTF01000026.1"/>
</dbReference>
<comment type="caution">
    <text evidence="1">The sequence shown here is derived from an EMBL/GenBank/DDBJ whole genome shotgun (WGS) entry which is preliminary data.</text>
</comment>
<protein>
    <recommendedName>
        <fullName evidence="3">Small CPxCG-related zinc finger protein</fullName>
    </recommendedName>
</protein>
<evidence type="ECO:0000313" key="1">
    <source>
        <dbReference type="EMBL" id="PRY29148.1"/>
    </source>
</evidence>
<evidence type="ECO:0000313" key="2">
    <source>
        <dbReference type="Proteomes" id="UP000239494"/>
    </source>
</evidence>
<dbReference type="EMBL" id="PVTF01000026">
    <property type="protein sequence ID" value="PRY29148.1"/>
    <property type="molecule type" value="Genomic_DNA"/>
</dbReference>
<reference evidence="1 2" key="1">
    <citation type="submission" date="2018-03" db="EMBL/GenBank/DDBJ databases">
        <title>Genomic Encyclopedia of Archaeal and Bacterial Type Strains, Phase II (KMG-II): from individual species to whole genera.</title>
        <authorList>
            <person name="Goeker M."/>
        </authorList>
    </citation>
    <scope>NUCLEOTIDE SEQUENCE [LARGE SCALE GENOMIC DNA]</scope>
    <source>
        <strain evidence="1 2">DSM 44720</strain>
    </source>
</reference>
<accession>A0A2T0S6V4</accession>
<dbReference type="AlphaFoldDB" id="A0A2T0S6V4"/>